<dbReference type="GO" id="GO:0006508">
    <property type="term" value="P:proteolysis"/>
    <property type="evidence" value="ECO:0007669"/>
    <property type="project" value="UniProtKB-KW"/>
</dbReference>
<dbReference type="AlphaFoldDB" id="A0AAN8P2H4"/>
<keyword evidence="1" id="KW-0645">Protease</keyword>
<proteinExistence type="predicted"/>
<dbReference type="SUPFAM" id="SSF50494">
    <property type="entry name" value="Trypsin-like serine proteases"/>
    <property type="match status" value="1"/>
</dbReference>
<dbReference type="PANTHER" id="PTHR24276">
    <property type="entry name" value="POLYSERASE-RELATED"/>
    <property type="match status" value="1"/>
</dbReference>
<reference evidence="6 7" key="1">
    <citation type="submission" date="2023-10" db="EMBL/GenBank/DDBJ databases">
        <title>Genomes of two closely related lineages of the louse Polyplax serrata with different host specificities.</title>
        <authorList>
            <person name="Martinu J."/>
            <person name="Tarabai H."/>
            <person name="Stefka J."/>
            <person name="Hypsa V."/>
        </authorList>
    </citation>
    <scope>NUCLEOTIDE SEQUENCE [LARGE SCALE GENOMIC DNA]</scope>
    <source>
        <strain evidence="6">HR10_N</strain>
    </source>
</reference>
<dbReference type="InterPro" id="IPR001254">
    <property type="entry name" value="Trypsin_dom"/>
</dbReference>
<comment type="caution">
    <text evidence="6">The sequence shown here is derived from an EMBL/GenBank/DDBJ whole genome shotgun (WGS) entry which is preliminary data.</text>
</comment>
<protein>
    <recommendedName>
        <fullName evidence="5">Peptidase S1 domain-containing protein</fullName>
    </recommendedName>
</protein>
<dbReference type="Gene3D" id="2.40.10.10">
    <property type="entry name" value="Trypsin-like serine proteases"/>
    <property type="match status" value="2"/>
</dbReference>
<gene>
    <name evidence="6" type="ORF">RUM43_009716</name>
</gene>
<evidence type="ECO:0000313" key="7">
    <source>
        <dbReference type="Proteomes" id="UP001372834"/>
    </source>
</evidence>
<dbReference type="EMBL" id="JAWJWE010000004">
    <property type="protein sequence ID" value="KAK6636064.1"/>
    <property type="molecule type" value="Genomic_DNA"/>
</dbReference>
<evidence type="ECO:0000256" key="1">
    <source>
        <dbReference type="ARBA" id="ARBA00022670"/>
    </source>
</evidence>
<evidence type="ECO:0000259" key="5">
    <source>
        <dbReference type="PROSITE" id="PS50240"/>
    </source>
</evidence>
<evidence type="ECO:0000313" key="6">
    <source>
        <dbReference type="EMBL" id="KAK6636064.1"/>
    </source>
</evidence>
<dbReference type="InterPro" id="IPR050430">
    <property type="entry name" value="Peptidase_S1"/>
</dbReference>
<dbReference type="InterPro" id="IPR009003">
    <property type="entry name" value="Peptidase_S1_PA"/>
</dbReference>
<organism evidence="6 7">
    <name type="scientific">Polyplax serrata</name>
    <name type="common">Common mouse louse</name>
    <dbReference type="NCBI Taxonomy" id="468196"/>
    <lineage>
        <taxon>Eukaryota</taxon>
        <taxon>Metazoa</taxon>
        <taxon>Ecdysozoa</taxon>
        <taxon>Arthropoda</taxon>
        <taxon>Hexapoda</taxon>
        <taxon>Insecta</taxon>
        <taxon>Pterygota</taxon>
        <taxon>Neoptera</taxon>
        <taxon>Paraneoptera</taxon>
        <taxon>Psocodea</taxon>
        <taxon>Troctomorpha</taxon>
        <taxon>Phthiraptera</taxon>
        <taxon>Anoplura</taxon>
        <taxon>Polyplacidae</taxon>
        <taxon>Polyplax</taxon>
    </lineage>
</organism>
<accession>A0AAN8P2H4</accession>
<dbReference type="GO" id="GO:0004252">
    <property type="term" value="F:serine-type endopeptidase activity"/>
    <property type="evidence" value="ECO:0007669"/>
    <property type="project" value="InterPro"/>
</dbReference>
<evidence type="ECO:0000256" key="2">
    <source>
        <dbReference type="ARBA" id="ARBA00022801"/>
    </source>
</evidence>
<dbReference type="PROSITE" id="PS50240">
    <property type="entry name" value="TRYPSIN_DOM"/>
    <property type="match status" value="1"/>
</dbReference>
<sequence>MVAILDNNVPVCAGAFINKNYVVTTATCVREKKHLTVSTESAEQEEANKKTDVLGVALHPYYRAPNIDYNVAILKVKPIDNYGEVSKLSKREPAAGETLRTTSWETTEKKQFKAEESVAVATQTCKTDLAKNITITGKLMCIDTNKSQLPYINGSPVVAKDTTDLFGIAVFGNVKNLQNSLTVYLNTANPEIFSFIDMFTEVQ</sequence>
<keyword evidence="2" id="KW-0378">Hydrolase</keyword>
<dbReference type="Proteomes" id="UP001372834">
    <property type="component" value="Unassembled WGS sequence"/>
</dbReference>
<name>A0AAN8P2H4_POLSC</name>
<dbReference type="PANTHER" id="PTHR24276:SF94">
    <property type="entry name" value="AT20289P-RELATED"/>
    <property type="match status" value="1"/>
</dbReference>
<evidence type="ECO:0000256" key="3">
    <source>
        <dbReference type="ARBA" id="ARBA00022825"/>
    </source>
</evidence>
<keyword evidence="4" id="KW-1015">Disulfide bond</keyword>
<feature type="domain" description="Peptidase S1" evidence="5">
    <location>
        <begin position="1"/>
        <end position="203"/>
    </location>
</feature>
<keyword evidence="3" id="KW-0720">Serine protease</keyword>
<dbReference type="InterPro" id="IPR043504">
    <property type="entry name" value="Peptidase_S1_PA_chymotrypsin"/>
</dbReference>
<evidence type="ECO:0000256" key="4">
    <source>
        <dbReference type="ARBA" id="ARBA00023157"/>
    </source>
</evidence>
<dbReference type="Pfam" id="PF00089">
    <property type="entry name" value="Trypsin"/>
    <property type="match status" value="1"/>
</dbReference>